<keyword evidence="2" id="KW-1185">Reference proteome</keyword>
<dbReference type="AlphaFoldDB" id="A0A183D437"/>
<evidence type="ECO:0000313" key="2">
    <source>
        <dbReference type="Proteomes" id="UP000271098"/>
    </source>
</evidence>
<sequence>MAKESQSAAWKDLKGVKHRKVADVLMNNVDQVSMAVSSLITPDTPRIVMKPNIGIFHFIEVELEISDVRVHDYVTFPSMSLYRTTYDTVDIPREALTLRNNAIDYAKVLYVSYSSMAEHLKAAPRESADGSVVPRHVASKVVSASLINEENKIQSIDHLQKPVIITFLMEVTTFHIYF</sequence>
<reference evidence="3" key="1">
    <citation type="submission" date="2016-06" db="UniProtKB">
        <authorList>
            <consortium name="WormBaseParasite"/>
        </authorList>
    </citation>
    <scope>IDENTIFICATION</scope>
</reference>
<evidence type="ECO:0000313" key="3">
    <source>
        <dbReference type="WBParaSite" id="GPUH_0000348401-mRNA-1"/>
    </source>
</evidence>
<proteinExistence type="predicted"/>
<dbReference type="Gene3D" id="2.60.220.50">
    <property type="match status" value="1"/>
</dbReference>
<dbReference type="EMBL" id="UYRT01005982">
    <property type="protein sequence ID" value="VDK39735.1"/>
    <property type="molecule type" value="Genomic_DNA"/>
</dbReference>
<gene>
    <name evidence="1" type="ORF">GPUH_LOCUS3477</name>
</gene>
<accession>A0A183D437</accession>
<dbReference type="WBParaSite" id="GPUH_0000348401-mRNA-1">
    <property type="protein sequence ID" value="GPUH_0000348401-mRNA-1"/>
    <property type="gene ID" value="GPUH_0000348401"/>
</dbReference>
<protein>
    <submittedName>
        <fullName evidence="3">GAIN domain-containing protein</fullName>
    </submittedName>
</protein>
<dbReference type="InterPro" id="IPR046338">
    <property type="entry name" value="GAIN_dom_sf"/>
</dbReference>
<dbReference type="OrthoDB" id="1100386at2759"/>
<reference evidence="1 2" key="2">
    <citation type="submission" date="2018-11" db="EMBL/GenBank/DDBJ databases">
        <authorList>
            <consortium name="Pathogen Informatics"/>
        </authorList>
    </citation>
    <scope>NUCLEOTIDE SEQUENCE [LARGE SCALE GENOMIC DNA]</scope>
</reference>
<evidence type="ECO:0000313" key="1">
    <source>
        <dbReference type="EMBL" id="VDK39735.1"/>
    </source>
</evidence>
<name>A0A183D437_9BILA</name>
<dbReference type="Proteomes" id="UP000271098">
    <property type="component" value="Unassembled WGS sequence"/>
</dbReference>
<organism evidence="3">
    <name type="scientific">Gongylonema pulchrum</name>
    <dbReference type="NCBI Taxonomy" id="637853"/>
    <lineage>
        <taxon>Eukaryota</taxon>
        <taxon>Metazoa</taxon>
        <taxon>Ecdysozoa</taxon>
        <taxon>Nematoda</taxon>
        <taxon>Chromadorea</taxon>
        <taxon>Rhabditida</taxon>
        <taxon>Spirurina</taxon>
        <taxon>Spiruromorpha</taxon>
        <taxon>Spiruroidea</taxon>
        <taxon>Gongylonematidae</taxon>
        <taxon>Gongylonema</taxon>
    </lineage>
</organism>